<evidence type="ECO:0000313" key="2">
    <source>
        <dbReference type="Proteomes" id="UP000019146"/>
    </source>
</evidence>
<name>A0A0P0RLT4_9BURK</name>
<accession>A0A0P0RLT4</accession>
<keyword evidence="1" id="KW-0614">Plasmid</keyword>
<proteinExistence type="predicted"/>
<dbReference type="AlphaFoldDB" id="A0A0P0RLT4"/>
<geneLocation type="plasmid" evidence="2"/>
<organism evidence="1 2">
    <name type="scientific">Paraburkholderia caribensis MBA4</name>
    <dbReference type="NCBI Taxonomy" id="1323664"/>
    <lineage>
        <taxon>Bacteria</taxon>
        <taxon>Pseudomonadati</taxon>
        <taxon>Pseudomonadota</taxon>
        <taxon>Betaproteobacteria</taxon>
        <taxon>Burkholderiales</taxon>
        <taxon>Burkholderiaceae</taxon>
        <taxon>Paraburkholderia</taxon>
    </lineage>
</organism>
<gene>
    <name evidence="1" type="ORF">K788_0006164</name>
</gene>
<protein>
    <submittedName>
        <fullName evidence="1">Uncharacterized protein</fullName>
    </submittedName>
</protein>
<dbReference type="Proteomes" id="UP000019146">
    <property type="component" value="Plasmid unnamed"/>
</dbReference>
<dbReference type="KEGG" id="bcai:K788_0006164"/>
<dbReference type="EMBL" id="CP012748">
    <property type="protein sequence ID" value="ALL69761.1"/>
    <property type="molecule type" value="Genomic_DNA"/>
</dbReference>
<evidence type="ECO:0000313" key="1">
    <source>
        <dbReference type="EMBL" id="ALL69761.1"/>
    </source>
</evidence>
<sequence>MYSVFYVESGEAMDRFAIVATEPTLPKRMFQLLIARFPISVDVVIVTFDTSFKRCKT</sequence>
<reference evidence="1 2" key="1">
    <citation type="journal article" date="2014" name="Genome Announc.">
        <title>Draft Genome Sequence of the Haloacid-Degrading Burkholderia caribensis Strain MBA4.</title>
        <authorList>
            <person name="Pan Y."/>
            <person name="Kong K.F."/>
            <person name="Tsang J.S."/>
        </authorList>
    </citation>
    <scope>NUCLEOTIDE SEQUENCE [LARGE SCALE GENOMIC DNA]</scope>
    <source>
        <strain evidence="1 2">MBA4</strain>
        <plasmid evidence="2">Plasmid</plasmid>
    </source>
</reference>